<organism evidence="1 2">
    <name type="scientific">Streptomyces thermospinosisporus</name>
    <dbReference type="NCBI Taxonomy" id="161482"/>
    <lineage>
        <taxon>Bacteria</taxon>
        <taxon>Bacillati</taxon>
        <taxon>Actinomycetota</taxon>
        <taxon>Actinomycetes</taxon>
        <taxon>Kitasatosporales</taxon>
        <taxon>Streptomycetaceae</taxon>
        <taxon>Streptomyces</taxon>
    </lineage>
</organism>
<reference evidence="2" key="1">
    <citation type="journal article" date="2019" name="Int. J. Syst. Evol. Microbiol.">
        <title>The Global Catalogue of Microorganisms (GCM) 10K type strain sequencing project: providing services to taxonomists for standard genome sequencing and annotation.</title>
        <authorList>
            <consortium name="The Broad Institute Genomics Platform"/>
            <consortium name="The Broad Institute Genome Sequencing Center for Infectious Disease"/>
            <person name="Wu L."/>
            <person name="Ma J."/>
        </authorList>
    </citation>
    <scope>NUCLEOTIDE SEQUENCE [LARGE SCALE GENOMIC DNA]</scope>
    <source>
        <strain evidence="2">JCM 11756</strain>
    </source>
</reference>
<dbReference type="Proteomes" id="UP001500973">
    <property type="component" value="Unassembled WGS sequence"/>
</dbReference>
<name>A0ABP4JG11_9ACTN</name>
<sequence>MAEVVKADAAEASLAEERGEGAGEVGRVDRSALGSGEHVPVVLPRGACGLTLALLLFVVVLQRLEAAAGGEGDAALGGSGLGGQRGESACARALQGAADGSRAPVDVEVFPAEAEEFAFAESGVERQFEQGMEPVPARGCEELAGFVGGKGFEASGSRCCPTDEGPHPLRPRFCRSPARRVMGHPLWAGVCRSAPG</sequence>
<gene>
    <name evidence="1" type="ORF">GCM10009601_15550</name>
</gene>
<accession>A0ABP4JG11</accession>
<evidence type="ECO:0000313" key="1">
    <source>
        <dbReference type="EMBL" id="GAA1419132.1"/>
    </source>
</evidence>
<proteinExistence type="predicted"/>
<protein>
    <submittedName>
        <fullName evidence="1">Uncharacterized protein</fullName>
    </submittedName>
</protein>
<evidence type="ECO:0000313" key="2">
    <source>
        <dbReference type="Proteomes" id="UP001500973"/>
    </source>
</evidence>
<keyword evidence="2" id="KW-1185">Reference proteome</keyword>
<comment type="caution">
    <text evidence="1">The sequence shown here is derived from an EMBL/GenBank/DDBJ whole genome shotgun (WGS) entry which is preliminary data.</text>
</comment>
<dbReference type="EMBL" id="BAAAIZ010000017">
    <property type="protein sequence ID" value="GAA1419132.1"/>
    <property type="molecule type" value="Genomic_DNA"/>
</dbReference>